<dbReference type="InterPro" id="IPR020806">
    <property type="entry name" value="PKS_PP-bd"/>
</dbReference>
<evidence type="ECO:0000256" key="4">
    <source>
        <dbReference type="ARBA" id="ARBA00023268"/>
    </source>
</evidence>
<dbReference type="SMART" id="SM00827">
    <property type="entry name" value="PKS_AT"/>
    <property type="match status" value="1"/>
</dbReference>
<dbReference type="InterPro" id="IPR016036">
    <property type="entry name" value="Malonyl_transacylase_ACP-bd"/>
</dbReference>
<dbReference type="Pfam" id="PF00109">
    <property type="entry name" value="ketoacyl-synt"/>
    <property type="match status" value="1"/>
</dbReference>
<dbReference type="Pfam" id="PF02801">
    <property type="entry name" value="Ketoacyl-synt_C"/>
    <property type="match status" value="1"/>
</dbReference>
<evidence type="ECO:0000256" key="2">
    <source>
        <dbReference type="ARBA" id="ARBA00022553"/>
    </source>
</evidence>
<dbReference type="PANTHER" id="PTHR43775:SF51">
    <property type="entry name" value="INACTIVE PHENOLPHTHIOCEROL SYNTHESIS POLYKETIDE SYNTHASE TYPE I PKS1-RELATED"/>
    <property type="match status" value="1"/>
</dbReference>
<dbReference type="PROSITE" id="PS50075">
    <property type="entry name" value="CARRIER"/>
    <property type="match status" value="1"/>
</dbReference>
<dbReference type="InterPro" id="IPR057326">
    <property type="entry name" value="KR_dom"/>
</dbReference>
<feature type="domain" description="PKS/mFAS DH" evidence="10">
    <location>
        <begin position="881"/>
        <end position="1156"/>
    </location>
</feature>
<dbReference type="InterPro" id="IPR014043">
    <property type="entry name" value="Acyl_transferase_dom"/>
</dbReference>
<dbReference type="EMBL" id="JAYMRS010000002">
    <property type="protein sequence ID" value="MFB8767927.1"/>
    <property type="molecule type" value="Genomic_DNA"/>
</dbReference>
<dbReference type="Gene3D" id="1.10.1200.10">
    <property type="entry name" value="ACP-like"/>
    <property type="match status" value="1"/>
</dbReference>
<feature type="region of interest" description="Disordered" evidence="7">
    <location>
        <begin position="1888"/>
        <end position="1954"/>
    </location>
</feature>
<dbReference type="SUPFAM" id="SSF51735">
    <property type="entry name" value="NAD(P)-binding Rossmann-fold domains"/>
    <property type="match status" value="3"/>
</dbReference>
<evidence type="ECO:0000256" key="1">
    <source>
        <dbReference type="ARBA" id="ARBA00022450"/>
    </source>
</evidence>
<dbReference type="Proteomes" id="UP001585053">
    <property type="component" value="Unassembled WGS sequence"/>
</dbReference>
<dbReference type="SUPFAM" id="SSF47336">
    <property type="entry name" value="ACP-like"/>
    <property type="match status" value="1"/>
</dbReference>
<dbReference type="Pfam" id="PF08659">
    <property type="entry name" value="KR"/>
    <property type="match status" value="1"/>
</dbReference>
<evidence type="ECO:0000256" key="7">
    <source>
        <dbReference type="SAM" id="MobiDB-lite"/>
    </source>
</evidence>
<dbReference type="Pfam" id="PF00550">
    <property type="entry name" value="PP-binding"/>
    <property type="match status" value="1"/>
</dbReference>
<dbReference type="Gene3D" id="3.10.129.110">
    <property type="entry name" value="Polyketide synthase dehydratase"/>
    <property type="match status" value="1"/>
</dbReference>
<feature type="compositionally biased region" description="Basic and acidic residues" evidence="7">
    <location>
        <begin position="2055"/>
        <end position="2068"/>
    </location>
</feature>
<dbReference type="InterPro" id="IPR055123">
    <property type="entry name" value="SpnB-like_Rossmann"/>
</dbReference>
<dbReference type="InterPro" id="IPR050091">
    <property type="entry name" value="PKS_NRPS_Biosynth_Enz"/>
</dbReference>
<dbReference type="InterPro" id="IPR013154">
    <property type="entry name" value="ADH-like_N"/>
</dbReference>
<dbReference type="PROSITE" id="PS01162">
    <property type="entry name" value="QOR_ZETA_CRYSTAL"/>
    <property type="match status" value="1"/>
</dbReference>
<dbReference type="InterPro" id="IPR016035">
    <property type="entry name" value="Acyl_Trfase/lysoPLipase"/>
</dbReference>
<dbReference type="SMART" id="SM00826">
    <property type="entry name" value="PKS_DH"/>
    <property type="match status" value="1"/>
</dbReference>
<dbReference type="InterPro" id="IPR006162">
    <property type="entry name" value="Ppantetheine_attach_site"/>
</dbReference>
<name>A0ABV5DTM2_9ACTN</name>
<dbReference type="Pfam" id="PF00698">
    <property type="entry name" value="Acyl_transf_1"/>
    <property type="match status" value="1"/>
</dbReference>
<keyword evidence="4" id="KW-0511">Multifunctional enzyme</keyword>
<keyword evidence="2" id="KW-0597">Phosphoprotein</keyword>
<gene>
    <name evidence="11" type="ORF">VSQ78_09455</name>
</gene>
<dbReference type="SMART" id="SM00825">
    <property type="entry name" value="PKS_KS"/>
    <property type="match status" value="1"/>
</dbReference>
<dbReference type="InterPro" id="IPR049900">
    <property type="entry name" value="PKS_mFAS_DH"/>
</dbReference>
<dbReference type="SUPFAM" id="SSF52151">
    <property type="entry name" value="FabD/lysophospholipase-like"/>
    <property type="match status" value="1"/>
</dbReference>
<evidence type="ECO:0000313" key="11">
    <source>
        <dbReference type="EMBL" id="MFB8767927.1"/>
    </source>
</evidence>
<feature type="active site" description="Proton donor; for dehydratase activity" evidence="6">
    <location>
        <position position="1078"/>
    </location>
</feature>
<feature type="domain" description="Carrier" evidence="8">
    <location>
        <begin position="1958"/>
        <end position="2033"/>
    </location>
</feature>
<feature type="active site" description="Proton acceptor; for dehydratase activity" evidence="6">
    <location>
        <position position="913"/>
    </location>
</feature>
<dbReference type="RefSeq" id="WP_376737169.1">
    <property type="nucleotide sequence ID" value="NZ_JAYMRS010000002.1"/>
</dbReference>
<dbReference type="SMART" id="SM00829">
    <property type="entry name" value="PKS_ER"/>
    <property type="match status" value="1"/>
</dbReference>
<dbReference type="SUPFAM" id="SSF50129">
    <property type="entry name" value="GroES-like"/>
    <property type="match status" value="1"/>
</dbReference>
<keyword evidence="1" id="KW-0596">Phosphopantetheine</keyword>
<dbReference type="SUPFAM" id="SSF55048">
    <property type="entry name" value="Probable ACP-binding domain of malonyl-CoA ACP transacylase"/>
    <property type="match status" value="1"/>
</dbReference>
<dbReference type="PANTHER" id="PTHR43775">
    <property type="entry name" value="FATTY ACID SYNTHASE"/>
    <property type="match status" value="1"/>
</dbReference>
<proteinExistence type="predicted"/>
<reference evidence="11 12" key="1">
    <citation type="submission" date="2024-01" db="EMBL/GenBank/DDBJ databases">
        <title>Genome mining of biosynthetic gene clusters to explore secondary metabolites of Streptomyces sp.</title>
        <authorList>
            <person name="Baig A."/>
            <person name="Ajitkumar Shintre N."/>
            <person name="Kumar H."/>
            <person name="Anbarasu A."/>
            <person name="Ramaiah S."/>
        </authorList>
    </citation>
    <scope>NUCLEOTIDE SEQUENCE [LARGE SCALE GENOMIC DNA]</scope>
    <source>
        <strain evidence="11 12">A01</strain>
    </source>
</reference>
<evidence type="ECO:0000259" key="9">
    <source>
        <dbReference type="PROSITE" id="PS52004"/>
    </source>
</evidence>
<dbReference type="PROSITE" id="PS52019">
    <property type="entry name" value="PKS_MFAS_DH"/>
    <property type="match status" value="1"/>
</dbReference>
<dbReference type="CDD" id="cd05195">
    <property type="entry name" value="enoyl_red"/>
    <property type="match status" value="1"/>
</dbReference>
<dbReference type="SUPFAM" id="SSF53901">
    <property type="entry name" value="Thiolase-like"/>
    <property type="match status" value="1"/>
</dbReference>
<keyword evidence="12" id="KW-1185">Reference proteome</keyword>
<dbReference type="PROSITE" id="PS52004">
    <property type="entry name" value="KS3_2"/>
    <property type="match status" value="1"/>
</dbReference>
<evidence type="ECO:0000313" key="12">
    <source>
        <dbReference type="Proteomes" id="UP001585053"/>
    </source>
</evidence>
<dbReference type="InterPro" id="IPR014030">
    <property type="entry name" value="Ketoacyl_synth_N"/>
</dbReference>
<evidence type="ECO:0000256" key="3">
    <source>
        <dbReference type="ARBA" id="ARBA00022679"/>
    </source>
</evidence>
<protein>
    <submittedName>
        <fullName evidence="11">Type I polyketide synthase</fullName>
    </submittedName>
</protein>
<comment type="caution">
    <text evidence="11">The sequence shown here is derived from an EMBL/GenBank/DDBJ whole genome shotgun (WGS) entry which is preliminary data.</text>
</comment>
<dbReference type="InterPro" id="IPR013968">
    <property type="entry name" value="PKS_KR"/>
</dbReference>
<evidence type="ECO:0000259" key="8">
    <source>
        <dbReference type="PROSITE" id="PS50075"/>
    </source>
</evidence>
<dbReference type="Pfam" id="PF22953">
    <property type="entry name" value="SpnB_Rossmann"/>
    <property type="match status" value="1"/>
</dbReference>
<keyword evidence="3" id="KW-0808">Transferase</keyword>
<dbReference type="InterPro" id="IPR042104">
    <property type="entry name" value="PKS_dehydratase_sf"/>
</dbReference>
<feature type="region of interest" description="Disordered" evidence="7">
    <location>
        <begin position="2039"/>
        <end position="2072"/>
    </location>
</feature>
<feature type="region of interest" description="Disordered" evidence="7">
    <location>
        <begin position="866"/>
        <end position="886"/>
    </location>
</feature>
<feature type="domain" description="Ketosynthase family 3 (KS3)" evidence="9">
    <location>
        <begin position="1"/>
        <end position="407"/>
    </location>
</feature>
<dbReference type="Pfam" id="PF14765">
    <property type="entry name" value="PS-DH"/>
    <property type="match status" value="1"/>
</dbReference>
<feature type="compositionally biased region" description="Basic and acidic residues" evidence="7">
    <location>
        <begin position="866"/>
        <end position="882"/>
    </location>
</feature>
<feature type="region of interest" description="C-terminal hotdog fold" evidence="6">
    <location>
        <begin position="1017"/>
        <end position="1156"/>
    </location>
</feature>
<dbReference type="InterPro" id="IPR032821">
    <property type="entry name" value="PKS_assoc"/>
</dbReference>
<dbReference type="InterPro" id="IPR020807">
    <property type="entry name" value="PKS_DH"/>
</dbReference>
<dbReference type="Gene3D" id="3.40.50.720">
    <property type="entry name" value="NAD(P)-binding Rossmann-like Domain"/>
    <property type="match status" value="1"/>
</dbReference>
<dbReference type="InterPro" id="IPR002364">
    <property type="entry name" value="Quin_OxRdtase/zeta-crystal_CS"/>
</dbReference>
<dbReference type="Pfam" id="PF16197">
    <property type="entry name" value="KAsynt_C_assoc"/>
    <property type="match status" value="1"/>
</dbReference>
<dbReference type="InterPro" id="IPR020841">
    <property type="entry name" value="PKS_Beta-ketoAc_synthase_dom"/>
</dbReference>
<sequence>MVGLACRLPGAPEPEAFWRLLSEGREAISAPPERLGTLSPERGHDWGGYLDDVAGFDAPFFGLSPREAVATDPQQRLMLELGWEAVENARVAPGTLRGSRVGVFVGAIGSDHHLLQDRGGADAITRHTLTGTHRSLIANRLSHTMGLRGPSLTIDAGQASSLVGVHMAVESLRRGESELALAGGVSLILVPESTEAVVRFGGLSPDARCHTFDSRANGYVRGEGGAVVLLKPLSRALADGDRVHAVVHGGAVNHSGAGEYLTRPTASGQEAVIRAAYENSGQRPDRVGYVELHGTGTPAGDPVEARALGSVFSKERPDPLRVGSAKTNVGHLEGAAGIVGLVKTVLSLDHQTLPPSLNFVEPNPDIDLEALRLSVQTRREPWPGHAPLAGVSAFAMGGTNCHMVLGPAPLPEQGTVDNGGSGARALDPVPWVLSARSETALREQASALHAHVSSRKGTRAQDVGLSLATTRDVFEHRAVVFASGEGSTRELESVLPEGQAPMDADTPGPVLVFPGQGGQWAEMGRDLLAGDGVLARAFAQRIRACERALEPHVDWSLTAVLRGDPQAPVLIGEGARVDVVQPTLWAVMVSLARVWETLGVRPAAVVGHSQGELAAACVAGALTLEEAARVMALRGRALTGLGGSGAMASLGMSAIEAETLTESLPDLYLAAINGPNAVVVSGEPDSVREAVRRCVDQGLHGAMVDVDYASHSAQVERIRARLFSYLGRVRWQRPKVPFYSTLTGRELGEDSPDLDASYWYSGLREPVLFAPAVAALAGAGYRTFLEVGPHPVLSYGIRRTLAEQGIRGRVLETLRRGEGDQARLLTAAAHAFTAGVDVDWAGLFEGTGARRTDLPTYRFQRERHWPRTPVRRPEGASGRSDDLLPDQGVELVDGRTVFSGRIDEAHQPWVRDHGMLGRTVLSGTAVLELALHAGDAVGAGAVEGLDLTEPVLLSSGDRTTHVQVTVGAAAENGTRQVEVHSRGTADGEWVHHALGTLAPDRARRETAEPAAWPPPEAVTVDLDPDEAYGRLARRGHTHGPLNRGLREVWRLGDTLLARVVLPSGHGLPSSVTRSLLLDTSLHAILLFGPRTEGPPLVPVEWRGVRVLSASVPTEARVALEPVGPDRYQVTVTDRSGTPLLEAEQVRLRSLESETLPPPQGEEPGLYRLFWEPLSLPESDGRMPVGLVSPADLAGGGPVPDTVYAELPAREVYAEHEPVPDAVSEGVEAALATVREWLTDPRTVDSRLVLITWRAVVTSGEDRLGGPAAAPVWGVIRSIQREHPGRVVLVDSDGSEDSHRVLVDAVSTGRPQLALRSGAALAPRLAPACEPDRPVPPSAAWRLGPDPSGSARGPILTAAPEATARLDAGQVRISVRAAGVGQRDVAVGLGLLDERMGLEGAGVVVETAADVTDLAPGDRVMGVFRGALGPLAVADRRALVRVPEGWDLEQAASVPLSFLIAYHALVDVAGVRPGESVLVHSAAGGVGLAAVQLARYMGARVFGTAAPHKWALPEEYGVPPENLASSRDLDFEDRLRAANGDRGLDVVLNSLTGRFVDASLRLLRSPADGAGAGGRLVELGVTDVRSEAEVAAAHPGRGYHPLDLSEVCPDRVATVLSRVTELFEAGTLRPLPVTVYDVHDAREALEALRRGDHVGRTVLTFPEPFPAGATVLVTGGTGEIGHRTARHLVAGYGVRHLTLVGPGGAAAPGQDGRTGELRSLGAEVEVKACDVADREALSRLLDGLERPLGAVVHTEDAVLDESEPIDGVAALRNRVNALWNLHELTLDRELGSFVLFSSAGGVLGAPGRHHSAAADAFSDSLAHHRRERGLPATSLAWGRWGGLGLSSENPWDGGVLAPMPPDRALAKLDAALYLESDVYVPALVNKDDAPEHPFLPGVGTTPGRGGPPRGGARRTRKGRSGPPAEPTRPVVAPPPPVPSTEPKASSERLASLPEGERERVLLGRVRAHTAEVLGHAGVAAVPADRSFRDLGLDSMGAVELRNRLSGEVGARLTATAVFDHPNPRALARLLVGLVALGDTRRSEEEPAATRGTDAGPARDPRVDDDHGVDDIDDMDVDDLLDLALGAEHLSDGEQETADGHR</sequence>
<dbReference type="Gene3D" id="3.40.50.11460">
    <property type="match status" value="1"/>
</dbReference>
<dbReference type="InterPro" id="IPR011032">
    <property type="entry name" value="GroES-like_sf"/>
</dbReference>
<evidence type="ECO:0000256" key="5">
    <source>
        <dbReference type="ARBA" id="ARBA00023315"/>
    </source>
</evidence>
<dbReference type="InterPro" id="IPR049551">
    <property type="entry name" value="PKS_DH_C"/>
</dbReference>
<feature type="compositionally biased region" description="Pro residues" evidence="7">
    <location>
        <begin position="1922"/>
        <end position="1938"/>
    </location>
</feature>
<organism evidence="11 12">
    <name type="scientific">Nocardiopsis alba</name>
    <dbReference type="NCBI Taxonomy" id="53437"/>
    <lineage>
        <taxon>Bacteria</taxon>
        <taxon>Bacillati</taxon>
        <taxon>Actinomycetota</taxon>
        <taxon>Actinomycetes</taxon>
        <taxon>Streptosporangiales</taxon>
        <taxon>Nocardiopsidaceae</taxon>
        <taxon>Nocardiopsis</taxon>
    </lineage>
</organism>
<dbReference type="InterPro" id="IPR036291">
    <property type="entry name" value="NAD(P)-bd_dom_sf"/>
</dbReference>
<dbReference type="SMART" id="SM00823">
    <property type="entry name" value="PKS_PP"/>
    <property type="match status" value="1"/>
</dbReference>
<dbReference type="InterPro" id="IPR049552">
    <property type="entry name" value="PKS_DH_N"/>
</dbReference>
<evidence type="ECO:0000256" key="6">
    <source>
        <dbReference type="PROSITE-ProRule" id="PRU01363"/>
    </source>
</evidence>
<dbReference type="InterPro" id="IPR020843">
    <property type="entry name" value="ER"/>
</dbReference>
<dbReference type="Pfam" id="PF21089">
    <property type="entry name" value="PKS_DH_N"/>
    <property type="match status" value="1"/>
</dbReference>
<dbReference type="InterPro" id="IPR001227">
    <property type="entry name" value="Ac_transferase_dom_sf"/>
</dbReference>
<dbReference type="Gene3D" id="3.30.70.3290">
    <property type="match status" value="1"/>
</dbReference>
<dbReference type="Pfam" id="PF08240">
    <property type="entry name" value="ADH_N"/>
    <property type="match status" value="1"/>
</dbReference>
<keyword evidence="5" id="KW-0012">Acyltransferase</keyword>
<accession>A0ABV5DTM2</accession>
<dbReference type="InterPro" id="IPR014031">
    <property type="entry name" value="Ketoacyl_synth_C"/>
</dbReference>
<dbReference type="Gene3D" id="3.90.180.10">
    <property type="entry name" value="Medium-chain alcohol dehydrogenases, catalytic domain"/>
    <property type="match status" value="1"/>
</dbReference>
<dbReference type="Gene3D" id="3.40.47.10">
    <property type="match status" value="1"/>
</dbReference>
<dbReference type="Gene3D" id="3.40.366.10">
    <property type="entry name" value="Malonyl-Coenzyme A Acyl Carrier Protein, domain 2"/>
    <property type="match status" value="1"/>
</dbReference>
<dbReference type="SMART" id="SM00822">
    <property type="entry name" value="PKS_KR"/>
    <property type="match status" value="1"/>
</dbReference>
<dbReference type="Pfam" id="PF13602">
    <property type="entry name" value="ADH_zinc_N_2"/>
    <property type="match status" value="1"/>
</dbReference>
<dbReference type="SMART" id="SM01294">
    <property type="entry name" value="PKS_PP_betabranch"/>
    <property type="match status" value="1"/>
</dbReference>
<dbReference type="InterPro" id="IPR016039">
    <property type="entry name" value="Thiolase-like"/>
</dbReference>
<feature type="region of interest" description="N-terminal hotdog fold" evidence="6">
    <location>
        <begin position="881"/>
        <end position="1004"/>
    </location>
</feature>
<dbReference type="InterPro" id="IPR036736">
    <property type="entry name" value="ACP-like_sf"/>
</dbReference>
<dbReference type="CDD" id="cd00833">
    <property type="entry name" value="PKS"/>
    <property type="match status" value="1"/>
</dbReference>
<dbReference type="PROSITE" id="PS00012">
    <property type="entry name" value="PHOSPHOPANTETHEINE"/>
    <property type="match status" value="1"/>
</dbReference>
<feature type="compositionally biased region" description="Gly residues" evidence="7">
    <location>
        <begin position="1899"/>
        <end position="1908"/>
    </location>
</feature>
<dbReference type="InterPro" id="IPR009081">
    <property type="entry name" value="PP-bd_ACP"/>
</dbReference>
<evidence type="ECO:0000259" key="10">
    <source>
        <dbReference type="PROSITE" id="PS52019"/>
    </source>
</evidence>